<dbReference type="PROSITE" id="PS51184">
    <property type="entry name" value="JMJC"/>
    <property type="match status" value="1"/>
</dbReference>
<dbReference type="PANTHER" id="PTHR12461:SF105">
    <property type="entry name" value="HYPOXIA-INDUCIBLE FACTOR 1-ALPHA INHIBITOR"/>
    <property type="match status" value="1"/>
</dbReference>
<reference evidence="2 3" key="1">
    <citation type="journal article" date="2024" name="Science">
        <title>Giant polyketide synthase enzymes in the biosynthesis of giant marine polyether toxins.</title>
        <authorList>
            <person name="Fallon T.R."/>
            <person name="Shende V.V."/>
            <person name="Wierzbicki I.H."/>
            <person name="Pendleton A.L."/>
            <person name="Watervoot N.F."/>
            <person name="Auber R.P."/>
            <person name="Gonzalez D.J."/>
            <person name="Wisecaver J.H."/>
            <person name="Moore B.S."/>
        </authorList>
    </citation>
    <scope>NUCLEOTIDE SEQUENCE [LARGE SCALE GENOMIC DNA]</scope>
    <source>
        <strain evidence="2 3">12B1</strain>
    </source>
</reference>
<gene>
    <name evidence="2" type="ORF">AB1Y20_009782</name>
</gene>
<organism evidence="2 3">
    <name type="scientific">Prymnesium parvum</name>
    <name type="common">Toxic golden alga</name>
    <dbReference type="NCBI Taxonomy" id="97485"/>
    <lineage>
        <taxon>Eukaryota</taxon>
        <taxon>Haptista</taxon>
        <taxon>Haptophyta</taxon>
        <taxon>Prymnesiophyceae</taxon>
        <taxon>Prymnesiales</taxon>
        <taxon>Prymnesiaceae</taxon>
        <taxon>Prymnesium</taxon>
    </lineage>
</organism>
<dbReference type="EMBL" id="JBGBPQ010000002">
    <property type="protein sequence ID" value="KAL1528434.1"/>
    <property type="molecule type" value="Genomic_DNA"/>
</dbReference>
<dbReference type="PANTHER" id="PTHR12461">
    <property type="entry name" value="HYPOXIA-INDUCIBLE FACTOR 1 ALPHA INHIBITOR-RELATED"/>
    <property type="match status" value="1"/>
</dbReference>
<feature type="domain" description="JmjC" evidence="1">
    <location>
        <begin position="155"/>
        <end position="312"/>
    </location>
</feature>
<keyword evidence="3" id="KW-1185">Reference proteome</keyword>
<dbReference type="AlphaFoldDB" id="A0AB34K1C8"/>
<dbReference type="Gene3D" id="2.60.120.650">
    <property type="entry name" value="Cupin"/>
    <property type="match status" value="1"/>
</dbReference>
<sequence length="485" mass="53873">MKYSVALAAGAVAAVLLGIAVLPRPIHDTQLVREVRDVFLAAPRLPPLVPRQWDPSELSTATTPQRFFTRDPERARLPLHWTRTHLADRGGGGVLPTMQQGASEFVLARGQETDYERSRTVRRVNATFRQFWGPSTNSSVLSYHTGPLSAWPSDLRAEVGQIDRDFSVHDAPADIRRDRWPASSANVWAGHAGVLATTHFDTSHNFVVQVFGTKRWLLWPPSELPALRLHPSSHPSRRQTRMQLLRRGVNGSRLADGYSRCPAHHEVMGPGDVLYVPPFWAHAVFTEEVGLSLSILSPSWLEAAWARASWYELPFNQLQDSATDRMLAAGVFISTLLPKCQALKGTTPRAFLHRDVHWARHAPISANEDVACSTHYASAELAQCREVLGGDRQRDFIHLIEETSSKVAAVLDREEGSHSFDAAVGRELLAGYVDQLANWAVGEEQMGAFLCCISESLPRSLSINQCPSMCHGTIQALFSWYVLCD</sequence>
<dbReference type="InterPro" id="IPR003347">
    <property type="entry name" value="JmjC_dom"/>
</dbReference>
<evidence type="ECO:0000259" key="1">
    <source>
        <dbReference type="PROSITE" id="PS51184"/>
    </source>
</evidence>
<proteinExistence type="predicted"/>
<evidence type="ECO:0000313" key="3">
    <source>
        <dbReference type="Proteomes" id="UP001515480"/>
    </source>
</evidence>
<accession>A0AB34K1C8</accession>
<comment type="caution">
    <text evidence="2">The sequence shown here is derived from an EMBL/GenBank/DDBJ whole genome shotgun (WGS) entry which is preliminary data.</text>
</comment>
<dbReference type="SUPFAM" id="SSF51197">
    <property type="entry name" value="Clavaminate synthase-like"/>
    <property type="match status" value="1"/>
</dbReference>
<protein>
    <recommendedName>
        <fullName evidence="1">JmjC domain-containing protein</fullName>
    </recommendedName>
</protein>
<dbReference type="Proteomes" id="UP001515480">
    <property type="component" value="Unassembled WGS sequence"/>
</dbReference>
<dbReference type="SMART" id="SM00558">
    <property type="entry name" value="JmjC"/>
    <property type="match status" value="1"/>
</dbReference>
<dbReference type="InterPro" id="IPR041667">
    <property type="entry name" value="Cupin_8"/>
</dbReference>
<name>A0AB34K1C8_PRYPA</name>
<evidence type="ECO:0000313" key="2">
    <source>
        <dbReference type="EMBL" id="KAL1528434.1"/>
    </source>
</evidence>
<dbReference type="Pfam" id="PF13621">
    <property type="entry name" value="Cupin_8"/>
    <property type="match status" value="1"/>
</dbReference>